<keyword evidence="4" id="KW-1185">Reference proteome</keyword>
<proteinExistence type="predicted"/>
<dbReference type="GO" id="GO:0009395">
    <property type="term" value="P:phospholipid catabolic process"/>
    <property type="evidence" value="ECO:0007669"/>
    <property type="project" value="TreeGrafter"/>
</dbReference>
<dbReference type="AlphaFoldDB" id="A0A560H2D8"/>
<dbReference type="SUPFAM" id="SSF53649">
    <property type="entry name" value="Alkaline phosphatase-like"/>
    <property type="match status" value="1"/>
</dbReference>
<dbReference type="OrthoDB" id="9770871at2"/>
<dbReference type="EMBL" id="VITR01000009">
    <property type="protein sequence ID" value="TWB40475.1"/>
    <property type="molecule type" value="Genomic_DNA"/>
</dbReference>
<dbReference type="InterPro" id="IPR017850">
    <property type="entry name" value="Alkaline_phosphatase_core_sf"/>
</dbReference>
<evidence type="ECO:0000256" key="2">
    <source>
        <dbReference type="SAM" id="MobiDB-lite"/>
    </source>
</evidence>
<dbReference type="Pfam" id="PF04185">
    <property type="entry name" value="Phosphoesterase"/>
    <property type="match status" value="1"/>
</dbReference>
<evidence type="ECO:0000313" key="4">
    <source>
        <dbReference type="Proteomes" id="UP000315751"/>
    </source>
</evidence>
<evidence type="ECO:0000313" key="3">
    <source>
        <dbReference type="EMBL" id="TWB40475.1"/>
    </source>
</evidence>
<dbReference type="Gene3D" id="3.40.720.10">
    <property type="entry name" value="Alkaline Phosphatase, subunit A"/>
    <property type="match status" value="2"/>
</dbReference>
<reference evidence="3 4" key="1">
    <citation type="submission" date="2019-06" db="EMBL/GenBank/DDBJ databases">
        <title>Genomic Encyclopedia of Type Strains, Phase IV (KMG-V): Genome sequencing to study the core and pangenomes of soil and plant-associated prokaryotes.</title>
        <authorList>
            <person name="Whitman W."/>
        </authorList>
    </citation>
    <scope>NUCLEOTIDE SEQUENCE [LARGE SCALE GENOMIC DNA]</scope>
    <source>
        <strain evidence="3 4">BR 11622</strain>
    </source>
</reference>
<protein>
    <submittedName>
        <fullName evidence="3">Phospholipase C</fullName>
    </submittedName>
</protein>
<name>A0A560H2D8_9PROT</name>
<organism evidence="3 4">
    <name type="scientific">Nitrospirillum amazonense</name>
    <dbReference type="NCBI Taxonomy" id="28077"/>
    <lineage>
        <taxon>Bacteria</taxon>
        <taxon>Pseudomonadati</taxon>
        <taxon>Pseudomonadota</taxon>
        <taxon>Alphaproteobacteria</taxon>
        <taxon>Rhodospirillales</taxon>
        <taxon>Azospirillaceae</taxon>
        <taxon>Nitrospirillum</taxon>
    </lineage>
</organism>
<dbReference type="RefSeq" id="WP_145733707.1">
    <property type="nucleotide sequence ID" value="NZ_VITR01000009.1"/>
</dbReference>
<keyword evidence="1" id="KW-0378">Hydrolase</keyword>
<dbReference type="InterPro" id="IPR007312">
    <property type="entry name" value="Phosphoesterase"/>
</dbReference>
<dbReference type="Proteomes" id="UP000315751">
    <property type="component" value="Unassembled WGS sequence"/>
</dbReference>
<evidence type="ECO:0000256" key="1">
    <source>
        <dbReference type="ARBA" id="ARBA00022801"/>
    </source>
</evidence>
<accession>A0A560H2D8</accession>
<comment type="caution">
    <text evidence="3">The sequence shown here is derived from an EMBL/GenBank/DDBJ whole genome shotgun (WGS) entry which is preliminary data.</text>
</comment>
<dbReference type="PANTHER" id="PTHR31956:SF1">
    <property type="entry name" value="NON-SPECIFIC PHOSPHOLIPASE C1"/>
    <property type="match status" value="1"/>
</dbReference>
<gene>
    <name evidence="3" type="ORF">FBZ90_10978</name>
</gene>
<dbReference type="GO" id="GO:0042578">
    <property type="term" value="F:phosphoric ester hydrolase activity"/>
    <property type="evidence" value="ECO:0007669"/>
    <property type="project" value="UniProtKB-ARBA"/>
</dbReference>
<feature type="region of interest" description="Disordered" evidence="2">
    <location>
        <begin position="473"/>
        <end position="509"/>
    </location>
</feature>
<dbReference type="PANTHER" id="PTHR31956">
    <property type="entry name" value="NON-SPECIFIC PHOSPHOLIPASE C4-RELATED"/>
    <property type="match status" value="1"/>
</dbReference>
<sequence length="509" mass="55835">MGNRLSSIKHVVQLMLENRSFDQMLGFLYEDSGNRSPAGHHFEGLTGRETNPDGAGHEARVFKIGREARPSPYFMPGGDPGEGFFNTNVQLFSTENPPDRARPENRGFVVNFRSAINYDNGQQYMHVLPGTAPNDIMGMFTPDLLPVLSGLARGYAVCDRWFASVPTQTIPNRCFAAAATSQGHLDNKVKTFTCPSIFGQLSRFGVDWAIFGYNQPPMTRLDYPDTRNAPDSHFGLFSDFQAQARAGTLPAYTFLEPDFSYTGNSQHPNYDVALGEQLIHDVYYTLRDSPGWNETLLLITYDEHGGCYDHVPPPYGATPPDDTVGEFDDFDFRRFGVRVPAVLISPLIEPGTVYRADHGTIDHTSVLKTIEERWNIPPLTRRDAAAPSLGDVLTREEPRTDDPLAGVVVPTSGMVHPGPGKPSALELVHAQRLADLPVANAYGTFDHDPPDLSTAAAVADYIRARTAAWQHHKARRQAGPLMATPRAPLPTVLPADQDAPAEPDSPAAG</sequence>